<evidence type="ECO:0000256" key="6">
    <source>
        <dbReference type="ARBA" id="ARBA00022729"/>
    </source>
</evidence>
<dbReference type="Pfam" id="PF07645">
    <property type="entry name" value="EGF_CA"/>
    <property type="match status" value="13"/>
</dbReference>
<evidence type="ECO:0000256" key="12">
    <source>
        <dbReference type="SAM" id="SignalP"/>
    </source>
</evidence>
<dbReference type="PROSITE" id="PS01187">
    <property type="entry name" value="EGF_CA"/>
    <property type="match status" value="5"/>
</dbReference>
<dbReference type="InterPro" id="IPR018097">
    <property type="entry name" value="EGF_Ca-bd_CS"/>
</dbReference>
<keyword evidence="3" id="KW-0964">Secreted</keyword>
<keyword evidence="5 11" id="KW-0245">EGF-like domain</keyword>
<comment type="subcellular location">
    <subcellularLocation>
        <location evidence="1">Secreted</location>
        <location evidence="1">Extracellular space</location>
        <location evidence="1">Extracellular matrix</location>
    </subcellularLocation>
</comment>
<evidence type="ECO:0000256" key="3">
    <source>
        <dbReference type="ARBA" id="ARBA00022525"/>
    </source>
</evidence>
<dbReference type="InterPro" id="IPR002557">
    <property type="entry name" value="Chitin-bd_dom"/>
</dbReference>
<dbReference type="PANTHER" id="PTHR24034">
    <property type="entry name" value="EGF-LIKE DOMAIN-CONTAINING PROTEIN"/>
    <property type="match status" value="1"/>
</dbReference>
<dbReference type="FunFam" id="2.10.25.10:FF:000240">
    <property type="entry name" value="Vitamin K-dependent protein S"/>
    <property type="match status" value="1"/>
</dbReference>
<feature type="signal peptide" evidence="12">
    <location>
        <begin position="1"/>
        <end position="19"/>
    </location>
</feature>
<dbReference type="OMA" id="TSSNHNC"/>
<dbReference type="FunFam" id="2.10.25.10:FF:000038">
    <property type="entry name" value="Fibrillin 2"/>
    <property type="match status" value="2"/>
</dbReference>
<evidence type="ECO:0000256" key="7">
    <source>
        <dbReference type="ARBA" id="ARBA00022737"/>
    </source>
</evidence>
<evidence type="ECO:0000256" key="2">
    <source>
        <dbReference type="ARBA" id="ARBA00006127"/>
    </source>
</evidence>
<dbReference type="InterPro" id="IPR001881">
    <property type="entry name" value="EGF-like_Ca-bd_dom"/>
</dbReference>
<dbReference type="Pfam" id="PF12662">
    <property type="entry name" value="cEGF"/>
    <property type="match status" value="3"/>
</dbReference>
<feature type="domain" description="EGF-like" evidence="13">
    <location>
        <begin position="840"/>
        <end position="881"/>
    </location>
</feature>
<evidence type="ECO:0000256" key="11">
    <source>
        <dbReference type="PROSITE-ProRule" id="PRU00076"/>
    </source>
</evidence>
<dbReference type="OrthoDB" id="10022113at2759"/>
<comment type="similarity">
    <text evidence="2">Belongs to the fibulin family.</text>
</comment>
<proteinExistence type="inferred from homology"/>
<dbReference type="PANTHER" id="PTHR24034:SF111">
    <property type="entry name" value="FIBULIN-2-LIKE ISOFORM X1"/>
    <property type="match status" value="1"/>
</dbReference>
<feature type="non-terminal residue" evidence="14">
    <location>
        <position position="1188"/>
    </location>
</feature>
<dbReference type="FunFam" id="2.10.25.10:FF:000010">
    <property type="entry name" value="Pro-epidermal growth factor"/>
    <property type="match status" value="1"/>
</dbReference>
<keyword evidence="8" id="KW-0106">Calcium</keyword>
<name>A0A087UYT4_STEMI</name>
<dbReference type="GO" id="GO:0008061">
    <property type="term" value="F:chitin binding"/>
    <property type="evidence" value="ECO:0007669"/>
    <property type="project" value="InterPro"/>
</dbReference>
<dbReference type="Proteomes" id="UP000054359">
    <property type="component" value="Unassembled WGS sequence"/>
</dbReference>
<dbReference type="Pfam" id="PF22914">
    <property type="entry name" value="Fibulin_C"/>
    <property type="match status" value="1"/>
</dbReference>
<evidence type="ECO:0000256" key="9">
    <source>
        <dbReference type="ARBA" id="ARBA00023157"/>
    </source>
</evidence>
<dbReference type="InterPro" id="IPR026823">
    <property type="entry name" value="cEGF"/>
</dbReference>
<dbReference type="InterPro" id="IPR000742">
    <property type="entry name" value="EGF"/>
</dbReference>
<evidence type="ECO:0000313" key="15">
    <source>
        <dbReference type="Proteomes" id="UP000054359"/>
    </source>
</evidence>
<dbReference type="PROSITE" id="PS00010">
    <property type="entry name" value="ASX_HYDROXYL"/>
    <property type="match status" value="5"/>
</dbReference>
<evidence type="ECO:0000256" key="4">
    <source>
        <dbReference type="ARBA" id="ARBA00022530"/>
    </source>
</evidence>
<feature type="domain" description="EGF-like" evidence="13">
    <location>
        <begin position="926"/>
        <end position="966"/>
    </location>
</feature>
<reference evidence="14 15" key="1">
    <citation type="submission" date="2013-11" db="EMBL/GenBank/DDBJ databases">
        <title>Genome sequencing of Stegodyphus mimosarum.</title>
        <authorList>
            <person name="Bechsgaard J."/>
        </authorList>
    </citation>
    <scope>NUCLEOTIDE SEQUENCE [LARGE SCALE GENOMIC DNA]</scope>
</reference>
<dbReference type="GO" id="GO:0071944">
    <property type="term" value="C:cell periphery"/>
    <property type="evidence" value="ECO:0007669"/>
    <property type="project" value="UniProtKB-ARBA"/>
</dbReference>
<dbReference type="SUPFAM" id="SSF57184">
    <property type="entry name" value="Growth factor receptor domain"/>
    <property type="match status" value="6"/>
</dbReference>
<dbReference type="PROSITE" id="PS50026">
    <property type="entry name" value="EGF_3"/>
    <property type="match status" value="5"/>
</dbReference>
<dbReference type="CDD" id="cd00054">
    <property type="entry name" value="EGF_CA"/>
    <property type="match status" value="6"/>
</dbReference>
<evidence type="ECO:0000259" key="13">
    <source>
        <dbReference type="PROSITE" id="PS50026"/>
    </source>
</evidence>
<sequence>MGMVVAITVIAGLISVVNAVENLEPILQQCCSSGVEWANNQTTCTGPPQGTIQVPDRLACLTTLYICCVRAQRKLSCSRGMDVARAGGECSLSSLQIGPTFQDCCYSCSLGIYVGSRRIPCTFQNFRFGAPWDEVFSECCEGASSVQGTSALPSGRSRCDTNNPCSQRCEDIGDQVLCSCNPGYRLGADLASCEDVNECVSKDACVTPGDECVNTPGSYICIPGNQPCKPGFRLQPGTGRCLDVDECAEGIHRCDDAKICQNLYGSYQCVPRSSKRQDCPAGFKWNRENETCDDVDECLEELDGCIKPDEECRNTIGGYECDFRCPLMMRYDPNQRKCVEQDTCSEGSYTCRSDETCIVTEEGYLCIPKSAVLQCEPGYKSISSPEGQTCTDVDECVEFPDVCDSTETCKNAIGSYECIPSSEDCEKGFTFDSSRKRCIDIDECSAGLHNCNHTTHECINLNGTYECKDKQSTQRCQPGYRLNPRTSDCEDINECIEGRHKCFQGKEICVNLIGRYQCQPLTVSQVCPPGLRFNSSSTVCDDVDECLEGIHACNPATQNCVNDIGSYRCVTKASCPHGYRWSQFRKKCDDMNECVEGTDDCDRRTQHCVNTQGSFQCQTRAPQPTQRCGTGFTYDSSRQECVDLDECSILQPCEIDQNCENTIGSYRCTCLQGYTMDAFTGQCRDVNECQLGLHSCGVSQRCDNTIGSFTCVRITSCGTGYTLNAASGNCEDDDECELGTHNCGPGFECRNTLGSFRCDRIKCPLGQKLLADGTCKVVICGKGMEHDDAGNCVDINECARVDACRPNQRCLNTVGSYRCQNIHNCPAGFELDDLGSRCRDVDECARRIDECGPQQTCRNRHGGYVCECPRGYTLNARKECEDIDECTRYRGQVCSSVSECVNTQGSYVCNCKQGFRKADDGKNCIDVDECAETPNICQHTCNNVWGSYQCTCNQGYTLNPDNRSCHDIDECKMWEGRGNLCIGFCVNEPGSYSCSCPSGYKLSSDKRTCQDIDECQQSNVCEPEEVCLNTRGGYKCNRIICPPNYFRDKDHRNRCKQSHRECQERDTECFKKPLSISYNYITFVSNIRIPASGQLDLFTMRGPALKETTVQFNLDLKEVRAPQGVLPATRAYFHLRRTAYNEAMLSLLKTIPGPQEIELDLTAKIYHNGLYGGNAIAKIFIFVTEHEF</sequence>
<feature type="chain" id="PRO_5001831018" description="EGF-like domain-containing protein" evidence="12">
    <location>
        <begin position="20"/>
        <end position="1188"/>
    </location>
</feature>
<comment type="caution">
    <text evidence="11">Lacks conserved residue(s) required for the propagation of feature annotation.</text>
</comment>
<dbReference type="SMART" id="SM00494">
    <property type="entry name" value="ChtBD2"/>
    <property type="match status" value="3"/>
</dbReference>
<dbReference type="AlphaFoldDB" id="A0A087UYT4"/>
<dbReference type="InterPro" id="IPR050751">
    <property type="entry name" value="ECM_structural_protein"/>
</dbReference>
<keyword evidence="10" id="KW-0325">Glycoprotein</keyword>
<dbReference type="Gene3D" id="2.10.25.10">
    <property type="entry name" value="Laminin"/>
    <property type="match status" value="19"/>
</dbReference>
<dbReference type="GO" id="GO:0005509">
    <property type="term" value="F:calcium ion binding"/>
    <property type="evidence" value="ECO:0007669"/>
    <property type="project" value="InterPro"/>
</dbReference>
<dbReference type="STRING" id="407821.A0A087UYT4"/>
<keyword evidence="9" id="KW-1015">Disulfide bond</keyword>
<evidence type="ECO:0000256" key="1">
    <source>
        <dbReference type="ARBA" id="ARBA00004498"/>
    </source>
</evidence>
<dbReference type="SMART" id="SM00181">
    <property type="entry name" value="EGF"/>
    <property type="match status" value="15"/>
</dbReference>
<feature type="domain" description="EGF-like" evidence="13">
    <location>
        <begin position="967"/>
        <end position="1010"/>
    </location>
</feature>
<dbReference type="InterPro" id="IPR049883">
    <property type="entry name" value="NOTCH1_EGF-like"/>
</dbReference>
<dbReference type="PROSITE" id="PS01186">
    <property type="entry name" value="EGF_2"/>
    <property type="match status" value="5"/>
</dbReference>
<evidence type="ECO:0000256" key="5">
    <source>
        <dbReference type="ARBA" id="ARBA00022536"/>
    </source>
</evidence>
<keyword evidence="15" id="KW-1185">Reference proteome</keyword>
<evidence type="ECO:0000313" key="14">
    <source>
        <dbReference type="EMBL" id="KFM82523.1"/>
    </source>
</evidence>
<evidence type="ECO:0000256" key="10">
    <source>
        <dbReference type="ARBA" id="ARBA00023180"/>
    </source>
</evidence>
<protein>
    <recommendedName>
        <fullName evidence="13">EGF-like domain-containing protein</fullName>
    </recommendedName>
</protein>
<dbReference type="SUPFAM" id="SSF57196">
    <property type="entry name" value="EGF/Laminin"/>
    <property type="match status" value="2"/>
</dbReference>
<feature type="domain" description="EGF-like" evidence="13">
    <location>
        <begin position="643"/>
        <end position="680"/>
    </location>
</feature>
<keyword evidence="6 12" id="KW-0732">Signal</keyword>
<accession>A0A087UYT4</accession>
<dbReference type="FunFam" id="2.10.25.10:FF:000139">
    <property type="entry name" value="Fibulin-1"/>
    <property type="match status" value="1"/>
</dbReference>
<gene>
    <name evidence="14" type="ORF">X975_05963</name>
</gene>
<dbReference type="GO" id="GO:0005576">
    <property type="term" value="C:extracellular region"/>
    <property type="evidence" value="ECO:0007669"/>
    <property type="project" value="InterPro"/>
</dbReference>
<dbReference type="EMBL" id="KK122333">
    <property type="protein sequence ID" value="KFM82523.1"/>
    <property type="molecule type" value="Genomic_DNA"/>
</dbReference>
<keyword evidence="7" id="KW-0677">Repeat</keyword>
<dbReference type="InterPro" id="IPR055088">
    <property type="entry name" value="Fibulin_C"/>
</dbReference>
<feature type="domain" description="EGF-like" evidence="13">
    <location>
        <begin position="882"/>
        <end position="925"/>
    </location>
</feature>
<dbReference type="InterPro" id="IPR000152">
    <property type="entry name" value="EGF-type_Asp/Asn_hydroxyl_site"/>
</dbReference>
<dbReference type="SMART" id="SM00179">
    <property type="entry name" value="EGF_CA"/>
    <property type="match status" value="18"/>
</dbReference>
<dbReference type="InterPro" id="IPR009030">
    <property type="entry name" value="Growth_fac_rcpt_cys_sf"/>
</dbReference>
<organism evidence="14 15">
    <name type="scientific">Stegodyphus mimosarum</name>
    <name type="common">African social velvet spider</name>
    <dbReference type="NCBI Taxonomy" id="407821"/>
    <lineage>
        <taxon>Eukaryota</taxon>
        <taxon>Metazoa</taxon>
        <taxon>Ecdysozoa</taxon>
        <taxon>Arthropoda</taxon>
        <taxon>Chelicerata</taxon>
        <taxon>Arachnida</taxon>
        <taxon>Araneae</taxon>
        <taxon>Araneomorphae</taxon>
        <taxon>Entelegynae</taxon>
        <taxon>Eresoidea</taxon>
        <taxon>Eresidae</taxon>
        <taxon>Stegodyphus</taxon>
    </lineage>
</organism>
<keyword evidence="4" id="KW-0272">Extracellular matrix</keyword>
<evidence type="ECO:0000256" key="8">
    <source>
        <dbReference type="ARBA" id="ARBA00022837"/>
    </source>
</evidence>